<reference evidence="1 2" key="1">
    <citation type="submission" date="2020-03" db="EMBL/GenBank/DDBJ databases">
        <title>Draft Genome Sequence of Cudoniella acicularis.</title>
        <authorList>
            <person name="Buettner E."/>
            <person name="Kellner H."/>
        </authorList>
    </citation>
    <scope>NUCLEOTIDE SEQUENCE [LARGE SCALE GENOMIC DNA]</scope>
    <source>
        <strain evidence="1 2">DSM 108380</strain>
    </source>
</reference>
<gene>
    <name evidence="1" type="ORF">G7Y89_g2629</name>
</gene>
<sequence length="145" mass="16618">MAKKVEQKFGPADEKTALLAAMDMLRKHRTLLYSTMRGLHIRLTNGPVEGRRDTINAFGNMLKRCAGEWSVDRNGDELDEAYGNLHAYYEREHTKLQNQVSCPLEIEKVIVEIEVNDSDEWECQALRNGEFLKAQKLVVNFPHGD</sequence>
<dbReference type="AlphaFoldDB" id="A0A8H4RT10"/>
<evidence type="ECO:0000313" key="2">
    <source>
        <dbReference type="Proteomes" id="UP000566819"/>
    </source>
</evidence>
<name>A0A8H4RT10_9HELO</name>
<dbReference type="EMBL" id="JAAMPI010000118">
    <property type="protein sequence ID" value="KAF4635465.1"/>
    <property type="molecule type" value="Genomic_DNA"/>
</dbReference>
<dbReference type="Proteomes" id="UP000566819">
    <property type="component" value="Unassembled WGS sequence"/>
</dbReference>
<comment type="caution">
    <text evidence="1">The sequence shown here is derived from an EMBL/GenBank/DDBJ whole genome shotgun (WGS) entry which is preliminary data.</text>
</comment>
<evidence type="ECO:0000313" key="1">
    <source>
        <dbReference type="EMBL" id="KAF4635465.1"/>
    </source>
</evidence>
<accession>A0A8H4RT10</accession>
<organism evidence="1 2">
    <name type="scientific">Cudoniella acicularis</name>
    <dbReference type="NCBI Taxonomy" id="354080"/>
    <lineage>
        <taxon>Eukaryota</taxon>
        <taxon>Fungi</taxon>
        <taxon>Dikarya</taxon>
        <taxon>Ascomycota</taxon>
        <taxon>Pezizomycotina</taxon>
        <taxon>Leotiomycetes</taxon>
        <taxon>Helotiales</taxon>
        <taxon>Tricladiaceae</taxon>
        <taxon>Cudoniella</taxon>
    </lineage>
</organism>
<keyword evidence="2" id="KW-1185">Reference proteome</keyword>
<protein>
    <submittedName>
        <fullName evidence="1">Uncharacterized protein</fullName>
    </submittedName>
</protein>
<proteinExistence type="predicted"/>